<dbReference type="InterPro" id="IPR013792">
    <property type="entry name" value="RNA3'P_cycl/enolpyr_Trfase_a/b"/>
</dbReference>
<evidence type="ECO:0000313" key="11">
    <source>
        <dbReference type="EMBL" id="KTD22804.1"/>
    </source>
</evidence>
<gene>
    <name evidence="9 11" type="primary">aroA</name>
    <name evidence="11" type="ORF">Llan_1045</name>
</gene>
<dbReference type="eggNOG" id="COG0128">
    <property type="taxonomic scope" value="Bacteria"/>
</dbReference>
<feature type="binding site" evidence="9">
    <location>
        <position position="125"/>
    </location>
    <ligand>
        <name>phosphoenolpyruvate</name>
        <dbReference type="ChEBI" id="CHEBI:58702"/>
    </ligand>
</feature>
<feature type="binding site" evidence="9">
    <location>
        <position position="171"/>
    </location>
    <ligand>
        <name>phosphoenolpyruvate</name>
        <dbReference type="ChEBI" id="CHEBI:58702"/>
    </ligand>
</feature>
<feature type="binding site" evidence="9">
    <location>
        <position position="97"/>
    </location>
    <ligand>
        <name>phosphoenolpyruvate</name>
        <dbReference type="ChEBI" id="CHEBI:58702"/>
    </ligand>
</feature>
<dbReference type="EMBL" id="LNYI01000021">
    <property type="protein sequence ID" value="KTD22804.1"/>
    <property type="molecule type" value="Genomic_DNA"/>
</dbReference>
<keyword evidence="4 9" id="KW-0963">Cytoplasm</keyword>
<comment type="pathway">
    <text evidence="2 9">Metabolic intermediate biosynthesis; chorismate biosynthesis; chorismate from D-erythrose 4-phosphate and phosphoenolpyruvate: step 6/7.</text>
</comment>
<dbReference type="GO" id="GO:0009423">
    <property type="term" value="P:chorismate biosynthetic process"/>
    <property type="evidence" value="ECO:0007669"/>
    <property type="project" value="UniProtKB-UniRule"/>
</dbReference>
<evidence type="ECO:0000256" key="3">
    <source>
        <dbReference type="ARBA" id="ARBA00009948"/>
    </source>
</evidence>
<dbReference type="Proteomes" id="UP000054869">
    <property type="component" value="Unassembled WGS sequence"/>
</dbReference>
<organism evidence="11 12">
    <name type="scientific">Legionella lansingensis</name>
    <dbReference type="NCBI Taxonomy" id="45067"/>
    <lineage>
        <taxon>Bacteria</taxon>
        <taxon>Pseudomonadati</taxon>
        <taxon>Pseudomonadota</taxon>
        <taxon>Gammaproteobacteria</taxon>
        <taxon>Legionellales</taxon>
        <taxon>Legionellaceae</taxon>
        <taxon>Legionella</taxon>
    </lineage>
</organism>
<feature type="binding site" evidence="9">
    <location>
        <position position="171"/>
    </location>
    <ligand>
        <name>3-phosphoshikimate</name>
        <dbReference type="ChEBI" id="CHEBI:145989"/>
    </ligand>
</feature>
<dbReference type="InterPro" id="IPR036968">
    <property type="entry name" value="Enolpyruvate_Tfrase_sf"/>
</dbReference>
<dbReference type="UniPathway" id="UPA00053">
    <property type="reaction ID" value="UER00089"/>
</dbReference>
<dbReference type="Gene3D" id="3.65.10.10">
    <property type="entry name" value="Enolpyruvate transferase domain"/>
    <property type="match status" value="2"/>
</dbReference>
<proteinExistence type="inferred from homology"/>
<feature type="domain" description="Enolpyruvate transferase" evidence="10">
    <location>
        <begin position="10"/>
        <end position="422"/>
    </location>
</feature>
<comment type="function">
    <text evidence="1 9">Catalyzes the transfer of the enolpyruvyl moiety of phosphoenolpyruvate (PEP) to the 5-hydroxyl of shikimate-3-phosphate (S3P) to produce enolpyruvyl shikimate-3-phosphate and inorganic phosphate.</text>
</comment>
<dbReference type="GO" id="GO:0009073">
    <property type="term" value="P:aromatic amino acid family biosynthetic process"/>
    <property type="evidence" value="ECO:0007669"/>
    <property type="project" value="UniProtKB-KW"/>
</dbReference>
<dbReference type="InterPro" id="IPR023193">
    <property type="entry name" value="EPSP_synthase_CS"/>
</dbReference>
<evidence type="ECO:0000256" key="8">
    <source>
        <dbReference type="ARBA" id="ARBA00044633"/>
    </source>
</evidence>
<evidence type="ECO:0000256" key="1">
    <source>
        <dbReference type="ARBA" id="ARBA00002174"/>
    </source>
</evidence>
<feature type="active site" description="Proton acceptor" evidence="9">
    <location>
        <position position="317"/>
    </location>
</feature>
<dbReference type="HAMAP" id="MF_00210">
    <property type="entry name" value="EPSP_synth"/>
    <property type="match status" value="1"/>
</dbReference>
<dbReference type="EC" id="2.5.1.19" evidence="9"/>
<comment type="caution">
    <text evidence="9">Lacks conserved residue(s) required for the propagation of feature annotation.</text>
</comment>
<dbReference type="GO" id="GO:0008652">
    <property type="term" value="P:amino acid biosynthetic process"/>
    <property type="evidence" value="ECO:0007669"/>
    <property type="project" value="UniProtKB-KW"/>
</dbReference>
<feature type="binding site" evidence="9">
    <location>
        <position position="169"/>
    </location>
    <ligand>
        <name>3-phosphoshikimate</name>
        <dbReference type="ChEBI" id="CHEBI:145989"/>
    </ligand>
</feature>
<feature type="binding site" evidence="9">
    <location>
        <position position="348"/>
    </location>
    <ligand>
        <name>phosphoenolpyruvate</name>
        <dbReference type="ChEBI" id="CHEBI:58702"/>
    </ligand>
</feature>
<dbReference type="CDD" id="cd01556">
    <property type="entry name" value="EPSP_synthase"/>
    <property type="match status" value="1"/>
</dbReference>
<dbReference type="NCBIfam" id="TIGR01356">
    <property type="entry name" value="aroA"/>
    <property type="match status" value="1"/>
</dbReference>
<reference evidence="11 12" key="1">
    <citation type="submission" date="2015-11" db="EMBL/GenBank/DDBJ databases">
        <title>Genomic analysis of 38 Legionella species identifies large and diverse effector repertoires.</title>
        <authorList>
            <person name="Burstein D."/>
            <person name="Amaro F."/>
            <person name="Zusman T."/>
            <person name="Lifshitz Z."/>
            <person name="Cohen O."/>
            <person name="Gilbert J.A."/>
            <person name="Pupko T."/>
            <person name="Shuman H.A."/>
            <person name="Segal G."/>
        </authorList>
    </citation>
    <scope>NUCLEOTIDE SEQUENCE [LARGE SCALE GENOMIC DNA]</scope>
    <source>
        <strain evidence="11 12">ATCC 49751</strain>
    </source>
</reference>
<dbReference type="PROSITE" id="PS00104">
    <property type="entry name" value="EPSP_SYNTHASE_1"/>
    <property type="match status" value="1"/>
</dbReference>
<evidence type="ECO:0000256" key="5">
    <source>
        <dbReference type="ARBA" id="ARBA00022605"/>
    </source>
</evidence>
<feature type="binding site" evidence="9">
    <location>
        <position position="344"/>
    </location>
    <ligand>
        <name>3-phosphoshikimate</name>
        <dbReference type="ChEBI" id="CHEBI:145989"/>
    </ligand>
</feature>
<protein>
    <recommendedName>
        <fullName evidence="9">3-phosphoshikimate 1-carboxyvinyltransferase</fullName>
        <ecNumber evidence="9">2.5.1.19</ecNumber>
    </recommendedName>
    <alternativeName>
        <fullName evidence="9">5-enolpyruvylshikimate-3-phosphate synthase</fullName>
        <shortName evidence="9">EPSP synthase</shortName>
        <shortName evidence="9">EPSPS</shortName>
    </alternativeName>
</protein>
<dbReference type="FunFam" id="3.65.10.10:FF:000006">
    <property type="entry name" value="3-phosphoshikimate 1-carboxyvinyltransferase"/>
    <property type="match status" value="1"/>
</dbReference>
<feature type="binding site" evidence="9">
    <location>
        <position position="317"/>
    </location>
    <ligand>
        <name>3-phosphoshikimate</name>
        <dbReference type="ChEBI" id="CHEBI:145989"/>
    </ligand>
</feature>
<feature type="binding site" evidence="9">
    <location>
        <position position="25"/>
    </location>
    <ligand>
        <name>3-phosphoshikimate</name>
        <dbReference type="ChEBI" id="CHEBI:145989"/>
    </ligand>
</feature>
<evidence type="ECO:0000256" key="2">
    <source>
        <dbReference type="ARBA" id="ARBA00004811"/>
    </source>
</evidence>
<comment type="similarity">
    <text evidence="3 9">Belongs to the EPSP synthase family.</text>
</comment>
<dbReference type="InterPro" id="IPR006264">
    <property type="entry name" value="EPSP_synthase"/>
</dbReference>
<name>A0A0W0VRJ0_9GAMM</name>
<keyword evidence="5 9" id="KW-0028">Amino-acid biosynthesis</keyword>
<feature type="binding site" evidence="9">
    <location>
        <position position="29"/>
    </location>
    <ligand>
        <name>3-phosphoshikimate</name>
        <dbReference type="ChEBI" id="CHEBI:145989"/>
    </ligand>
</feature>
<keyword evidence="7 9" id="KW-0057">Aromatic amino acid biosynthesis</keyword>
<dbReference type="InterPro" id="IPR001986">
    <property type="entry name" value="Enolpyruvate_Tfrase_dom"/>
</dbReference>
<dbReference type="FunFam" id="3.65.10.10:FF:000005">
    <property type="entry name" value="3-phosphoshikimate 1-carboxyvinyltransferase"/>
    <property type="match status" value="1"/>
</dbReference>
<feature type="binding site" evidence="9">
    <location>
        <position position="24"/>
    </location>
    <ligand>
        <name>3-phosphoshikimate</name>
        <dbReference type="ChEBI" id="CHEBI:145989"/>
    </ligand>
</feature>
<keyword evidence="12" id="KW-1185">Reference proteome</keyword>
<comment type="subunit">
    <text evidence="9">Monomer.</text>
</comment>
<dbReference type="PIRSF" id="PIRSF000505">
    <property type="entry name" value="EPSPS"/>
    <property type="match status" value="1"/>
</dbReference>
<comment type="subcellular location">
    <subcellularLocation>
        <location evidence="9">Cytoplasm</location>
    </subcellularLocation>
</comment>
<accession>A0A0W0VRJ0</accession>
<dbReference type="PANTHER" id="PTHR21090:SF5">
    <property type="entry name" value="PENTAFUNCTIONAL AROM POLYPEPTIDE"/>
    <property type="match status" value="1"/>
</dbReference>
<sequence>MTMLHFVSHPVKRLQGDITVPGDKSISHRAIILGAIAKGTTTINGFLEGEDCLATLKAFQSMGVAIEGPVAQRVVIHGVGKHGLQKPKGIIDCGNSGTTIRLLAGLLAAQPFDSELTGDQSLLKRPMERVSRPLIQMGADIMTTEGKPPLFIRGGHSLQGITYEMPVASAQVKSCLLLAGLYAQGETRVIEPGFTRDHTERMLTTFSYPIQKAEDTIIINSESECLGTDIIVPGDISSAAFFIVAATIIPDSELVIRNVGINPTRTGIIQILGLMGANITLNNKRLCGEELVADLCVKYASLEGIDIPSELVPLAIDEFPIIFIAAACAKGQTLLHGARELRCKESDRIGAMVEGLQNLGIEAQAFEDGLHINGGKFQGGEVNSFHDHRIAMAFAIAGAVAQNPVTIKNCANVATSFPTFVQIANKTHLVIKEIEDAV</sequence>
<feature type="binding site" evidence="9">
    <location>
        <position position="389"/>
    </location>
    <ligand>
        <name>phosphoenolpyruvate</name>
        <dbReference type="ChEBI" id="CHEBI:58702"/>
    </ligand>
</feature>
<dbReference type="PANTHER" id="PTHR21090">
    <property type="entry name" value="AROM/DEHYDROQUINATE SYNTHASE"/>
    <property type="match status" value="1"/>
</dbReference>
<evidence type="ECO:0000256" key="4">
    <source>
        <dbReference type="ARBA" id="ARBA00022490"/>
    </source>
</evidence>
<dbReference type="OrthoDB" id="9809920at2"/>
<evidence type="ECO:0000313" key="12">
    <source>
        <dbReference type="Proteomes" id="UP000054869"/>
    </source>
</evidence>
<dbReference type="AlphaFoldDB" id="A0A0W0VRJ0"/>
<comment type="caution">
    <text evidence="11">The sequence shown here is derived from an EMBL/GenBank/DDBJ whole genome shotgun (WGS) entry which is preliminary data.</text>
</comment>
<evidence type="ECO:0000256" key="6">
    <source>
        <dbReference type="ARBA" id="ARBA00022679"/>
    </source>
</evidence>
<keyword evidence="6 9" id="KW-0808">Transferase</keyword>
<dbReference type="SUPFAM" id="SSF55205">
    <property type="entry name" value="EPT/RTPC-like"/>
    <property type="match status" value="1"/>
</dbReference>
<dbReference type="PATRIC" id="fig|45067.4.peg.1093"/>
<evidence type="ECO:0000256" key="9">
    <source>
        <dbReference type="HAMAP-Rule" id="MF_00210"/>
    </source>
</evidence>
<dbReference type="GO" id="GO:0005737">
    <property type="term" value="C:cytoplasm"/>
    <property type="evidence" value="ECO:0007669"/>
    <property type="project" value="UniProtKB-SubCell"/>
</dbReference>
<evidence type="ECO:0000256" key="7">
    <source>
        <dbReference type="ARBA" id="ARBA00023141"/>
    </source>
</evidence>
<comment type="catalytic activity">
    <reaction evidence="8">
        <text>3-phosphoshikimate + phosphoenolpyruvate = 5-O-(1-carboxyvinyl)-3-phosphoshikimate + phosphate</text>
        <dbReference type="Rhea" id="RHEA:21256"/>
        <dbReference type="ChEBI" id="CHEBI:43474"/>
        <dbReference type="ChEBI" id="CHEBI:57701"/>
        <dbReference type="ChEBI" id="CHEBI:58702"/>
        <dbReference type="ChEBI" id="CHEBI:145989"/>
        <dbReference type="EC" id="2.5.1.19"/>
    </reaction>
    <physiologicalReaction direction="left-to-right" evidence="8">
        <dbReference type="Rhea" id="RHEA:21257"/>
    </physiologicalReaction>
</comment>
<dbReference type="STRING" id="45067.Llan_1045"/>
<dbReference type="Pfam" id="PF00275">
    <property type="entry name" value="EPSP_synthase"/>
    <property type="match status" value="1"/>
</dbReference>
<dbReference type="GO" id="GO:0003866">
    <property type="term" value="F:3-phosphoshikimate 1-carboxyvinyltransferase activity"/>
    <property type="evidence" value="ECO:0007669"/>
    <property type="project" value="UniProtKB-UniRule"/>
</dbReference>
<evidence type="ECO:0000259" key="10">
    <source>
        <dbReference type="Pfam" id="PF00275"/>
    </source>
</evidence>
<feature type="binding site" evidence="9">
    <location>
        <position position="24"/>
    </location>
    <ligand>
        <name>phosphoenolpyruvate</name>
        <dbReference type="ChEBI" id="CHEBI:58702"/>
    </ligand>
</feature>
<dbReference type="PROSITE" id="PS00885">
    <property type="entry name" value="EPSP_SYNTHASE_2"/>
    <property type="match status" value="1"/>
</dbReference>